<proteinExistence type="predicted"/>
<dbReference type="Gene3D" id="3.40.50.1460">
    <property type="match status" value="1"/>
</dbReference>
<dbReference type="STRING" id="1129793.GPLA_2131"/>
<dbReference type="AlphaFoldDB" id="K6ZA72"/>
<evidence type="ECO:0000313" key="2">
    <source>
        <dbReference type="Proteomes" id="UP000006322"/>
    </source>
</evidence>
<keyword evidence="2" id="KW-1185">Reference proteome</keyword>
<accession>K6ZA72</accession>
<organism evidence="1 2">
    <name type="scientific">Paraglaciecola polaris LMG 21857</name>
    <dbReference type="NCBI Taxonomy" id="1129793"/>
    <lineage>
        <taxon>Bacteria</taxon>
        <taxon>Pseudomonadati</taxon>
        <taxon>Pseudomonadota</taxon>
        <taxon>Gammaproteobacteria</taxon>
        <taxon>Alteromonadales</taxon>
        <taxon>Alteromonadaceae</taxon>
        <taxon>Paraglaciecola</taxon>
    </lineage>
</organism>
<name>K6ZA72_9ALTE</name>
<reference evidence="2" key="1">
    <citation type="journal article" date="2014" name="Environ. Microbiol.">
        <title>Comparative genomics of the marine bacterial genus Glaciecola reveals the high degree of genomic diversity and genomic characteristic for cold adaptation.</title>
        <authorList>
            <person name="Qin Q.L."/>
            <person name="Xie B.B."/>
            <person name="Yu Y."/>
            <person name="Shu Y.L."/>
            <person name="Rong J.C."/>
            <person name="Zhang Y.J."/>
            <person name="Zhao D.L."/>
            <person name="Chen X.L."/>
            <person name="Zhang X.Y."/>
            <person name="Chen B."/>
            <person name="Zhou B.C."/>
            <person name="Zhang Y.Z."/>
        </authorList>
    </citation>
    <scope>NUCLEOTIDE SEQUENCE [LARGE SCALE GENOMIC DNA]</scope>
    <source>
        <strain evidence="2">LMG 21857</strain>
    </source>
</reference>
<sequence length="118" mass="13432">MSTVIDSQALELKNSVDKFYADIQQIKSGQALAVFYYADHAIQIEYHNYLVPLNMQFSSSQSFMAGLFDINTLFSATCQHAKYYHSRCMSPQSLCNVALGEKNPSQLVWLHLKPPQEH</sequence>
<evidence type="ECO:0000313" key="1">
    <source>
        <dbReference type="EMBL" id="GAC33036.1"/>
    </source>
</evidence>
<protein>
    <submittedName>
        <fullName evidence="1">Uncharacterized protein</fullName>
    </submittedName>
</protein>
<dbReference type="EMBL" id="BAER01000046">
    <property type="protein sequence ID" value="GAC33036.1"/>
    <property type="molecule type" value="Genomic_DNA"/>
</dbReference>
<gene>
    <name evidence="1" type="ORF">GPLA_2131</name>
</gene>
<comment type="caution">
    <text evidence="1">The sequence shown here is derived from an EMBL/GenBank/DDBJ whole genome shotgun (WGS) entry which is preliminary data.</text>
</comment>
<dbReference type="Proteomes" id="UP000006322">
    <property type="component" value="Unassembled WGS sequence"/>
</dbReference>